<dbReference type="InterPro" id="IPR029052">
    <property type="entry name" value="Metallo-depent_PP-like"/>
</dbReference>
<dbReference type="GO" id="GO:0016787">
    <property type="term" value="F:hydrolase activity"/>
    <property type="evidence" value="ECO:0007669"/>
    <property type="project" value="InterPro"/>
</dbReference>
<gene>
    <name evidence="2" type="ORF">GF068_30015</name>
</gene>
<name>A0A6N7PZ30_9BACT</name>
<reference evidence="2 3" key="1">
    <citation type="submission" date="2019-10" db="EMBL/GenBank/DDBJ databases">
        <title>A soil myxobacterium in the family Polyangiaceae.</title>
        <authorList>
            <person name="Li Y."/>
            <person name="Wang J."/>
        </authorList>
    </citation>
    <scope>NUCLEOTIDE SEQUENCE [LARGE SCALE GENOMIC DNA]</scope>
    <source>
        <strain evidence="2 3">DSM 14734</strain>
    </source>
</reference>
<dbReference type="PANTHER" id="PTHR43143:SF1">
    <property type="entry name" value="SERINE_THREONINE-PROTEIN PHOSPHATASE CPPED1"/>
    <property type="match status" value="1"/>
</dbReference>
<evidence type="ECO:0000313" key="3">
    <source>
        <dbReference type="Proteomes" id="UP000440224"/>
    </source>
</evidence>
<feature type="domain" description="Calcineurin-like phosphoesterase" evidence="1">
    <location>
        <begin position="148"/>
        <end position="319"/>
    </location>
</feature>
<dbReference type="InterPro" id="IPR004843">
    <property type="entry name" value="Calcineurin-like_PHP"/>
</dbReference>
<proteinExistence type="predicted"/>
<dbReference type="Proteomes" id="UP000440224">
    <property type="component" value="Unassembled WGS sequence"/>
</dbReference>
<sequence length="369" mass="40107">MESCFASLLLVSAVPLLASCLDVAEGRARRDLEIGRASQSDVRVEVEGGLAAVRRLAPGELGLWASAPALSLRLHTGASGGGAWNVRFENILSDAVLVAETQAGASIPVEIAEAPHPTERTFRLDLPSNDEITLSLAAPDRESLSPWRFAVYADVQEAIDGVQDIYTKMNDTPGIRFALISGDLTQQGTPEQLEAFQREMKTLVFPCYATLGNHELGTRDDLYHDYFGRGNYAFDYRGVRLTMLDSASATLDPLVYTWLDGWLEGGRDRLDVVTMHIVPIDPVGSRNGSFASRAEADKLLLQLARGNVDLTFYGHIHSYYAFENAGIPAHITGGGGAIPERMDGIGRHFLTVDVVPPSKIEQVAIVRVD</sequence>
<accession>A0A6N7PZ30</accession>
<evidence type="ECO:0000259" key="1">
    <source>
        <dbReference type="Pfam" id="PF00149"/>
    </source>
</evidence>
<comment type="caution">
    <text evidence="2">The sequence shown here is derived from an EMBL/GenBank/DDBJ whole genome shotgun (WGS) entry which is preliminary data.</text>
</comment>
<protein>
    <submittedName>
        <fullName evidence="2">Metallophosphoesterase</fullName>
    </submittedName>
</protein>
<dbReference type="InterPro" id="IPR051918">
    <property type="entry name" value="STPP_CPPED1"/>
</dbReference>
<dbReference type="SUPFAM" id="SSF56300">
    <property type="entry name" value="Metallo-dependent phosphatases"/>
    <property type="match status" value="1"/>
</dbReference>
<keyword evidence="3" id="KW-1185">Reference proteome</keyword>
<dbReference type="PANTHER" id="PTHR43143">
    <property type="entry name" value="METALLOPHOSPHOESTERASE, CALCINEURIN SUPERFAMILY"/>
    <property type="match status" value="1"/>
</dbReference>
<dbReference type="EMBL" id="WJIE01000010">
    <property type="protein sequence ID" value="MRG96126.1"/>
    <property type="molecule type" value="Genomic_DNA"/>
</dbReference>
<organism evidence="2 3">
    <name type="scientific">Polyangium spumosum</name>
    <dbReference type="NCBI Taxonomy" id="889282"/>
    <lineage>
        <taxon>Bacteria</taxon>
        <taxon>Pseudomonadati</taxon>
        <taxon>Myxococcota</taxon>
        <taxon>Polyangia</taxon>
        <taxon>Polyangiales</taxon>
        <taxon>Polyangiaceae</taxon>
        <taxon>Polyangium</taxon>
    </lineage>
</organism>
<dbReference type="Gene3D" id="3.60.21.10">
    <property type="match status" value="1"/>
</dbReference>
<dbReference type="AlphaFoldDB" id="A0A6N7PZ30"/>
<dbReference type="Pfam" id="PF00149">
    <property type="entry name" value="Metallophos"/>
    <property type="match status" value="1"/>
</dbReference>
<evidence type="ECO:0000313" key="2">
    <source>
        <dbReference type="EMBL" id="MRG96126.1"/>
    </source>
</evidence>